<dbReference type="AlphaFoldDB" id="K7KWK0"/>
<reference evidence="2" key="2">
    <citation type="submission" date="2018-02" db="UniProtKB">
        <authorList>
            <consortium name="EnsemblPlants"/>
        </authorList>
    </citation>
    <scope>IDENTIFICATION</scope>
    <source>
        <strain evidence="2">Williams 82</strain>
    </source>
</reference>
<dbReference type="EnsemblPlants" id="KRH54933">
    <property type="protein sequence ID" value="KRH54933"/>
    <property type="gene ID" value="GLYMA_06G219700"/>
</dbReference>
<gene>
    <name evidence="1" type="ORF">GLYMA_06G219700</name>
</gene>
<dbReference type="HOGENOM" id="CLU_2836316_0_0_1"/>
<dbReference type="InParanoid" id="K7KWK0"/>
<organism evidence="2">
    <name type="scientific">Glycine max</name>
    <name type="common">Soybean</name>
    <name type="synonym">Glycine hispida</name>
    <dbReference type="NCBI Taxonomy" id="3847"/>
    <lineage>
        <taxon>Eukaryota</taxon>
        <taxon>Viridiplantae</taxon>
        <taxon>Streptophyta</taxon>
        <taxon>Embryophyta</taxon>
        <taxon>Tracheophyta</taxon>
        <taxon>Spermatophyta</taxon>
        <taxon>Magnoliopsida</taxon>
        <taxon>eudicotyledons</taxon>
        <taxon>Gunneridae</taxon>
        <taxon>Pentapetalae</taxon>
        <taxon>rosids</taxon>
        <taxon>fabids</taxon>
        <taxon>Fabales</taxon>
        <taxon>Fabaceae</taxon>
        <taxon>Papilionoideae</taxon>
        <taxon>50 kb inversion clade</taxon>
        <taxon>NPAAA clade</taxon>
        <taxon>indigoferoid/millettioid clade</taxon>
        <taxon>Phaseoleae</taxon>
        <taxon>Glycine</taxon>
        <taxon>Glycine subgen. Soja</taxon>
    </lineage>
</organism>
<sequence length="66" mass="7861">MTIIGRAMMKICNYGSLEIKGIMLLIDDDFEMYWNTNSAMHAGRLKNPNDRVYHYCKLDYYKLTLY</sequence>
<name>K7KWK0_SOYBN</name>
<keyword evidence="3" id="KW-1185">Reference proteome</keyword>
<reference evidence="1" key="3">
    <citation type="submission" date="2018-07" db="EMBL/GenBank/DDBJ databases">
        <title>WGS assembly of Glycine max.</title>
        <authorList>
            <person name="Schmutz J."/>
            <person name="Cannon S."/>
            <person name="Schlueter J."/>
            <person name="Ma J."/>
            <person name="Mitros T."/>
            <person name="Nelson W."/>
            <person name="Hyten D."/>
            <person name="Song Q."/>
            <person name="Thelen J."/>
            <person name="Cheng J."/>
            <person name="Xu D."/>
            <person name="Hellsten U."/>
            <person name="May G."/>
            <person name="Yu Y."/>
            <person name="Sakurai T."/>
            <person name="Umezawa T."/>
            <person name="Bhattacharyya M."/>
            <person name="Sandhu D."/>
            <person name="Valliyodan B."/>
            <person name="Lindquist E."/>
            <person name="Peto M."/>
            <person name="Grant D."/>
            <person name="Shu S."/>
            <person name="Goodstein D."/>
            <person name="Barry K."/>
            <person name="Futrell-Griggs M."/>
            <person name="Abernathy B."/>
            <person name="Du J."/>
            <person name="Tian Z."/>
            <person name="Zhu L."/>
            <person name="Gill N."/>
            <person name="Joshi T."/>
            <person name="Libault M."/>
            <person name="Sethuraman A."/>
            <person name="Zhang X."/>
            <person name="Shinozaki K."/>
            <person name="Nguyen H."/>
            <person name="Wing R."/>
            <person name="Cregan P."/>
            <person name="Specht J."/>
            <person name="Grimwood J."/>
            <person name="Rokhsar D."/>
            <person name="Stacey G."/>
            <person name="Shoemaker R."/>
            <person name="Jackson S."/>
        </authorList>
    </citation>
    <scope>NUCLEOTIDE SEQUENCE</scope>
    <source>
        <tissue evidence="1">Callus</tissue>
    </source>
</reference>
<evidence type="ECO:0000313" key="3">
    <source>
        <dbReference type="Proteomes" id="UP000008827"/>
    </source>
</evidence>
<reference evidence="1 2" key="1">
    <citation type="journal article" date="2010" name="Nature">
        <title>Genome sequence of the palaeopolyploid soybean.</title>
        <authorList>
            <person name="Schmutz J."/>
            <person name="Cannon S.B."/>
            <person name="Schlueter J."/>
            <person name="Ma J."/>
            <person name="Mitros T."/>
            <person name="Nelson W."/>
            <person name="Hyten D.L."/>
            <person name="Song Q."/>
            <person name="Thelen J.J."/>
            <person name="Cheng J."/>
            <person name="Xu D."/>
            <person name="Hellsten U."/>
            <person name="May G.D."/>
            <person name="Yu Y."/>
            <person name="Sakurai T."/>
            <person name="Umezawa T."/>
            <person name="Bhattacharyya M.K."/>
            <person name="Sandhu D."/>
            <person name="Valliyodan B."/>
            <person name="Lindquist E."/>
            <person name="Peto M."/>
            <person name="Grant D."/>
            <person name="Shu S."/>
            <person name="Goodstein D."/>
            <person name="Barry K."/>
            <person name="Futrell-Griggs M."/>
            <person name="Abernathy B."/>
            <person name="Du J."/>
            <person name="Tian Z."/>
            <person name="Zhu L."/>
            <person name="Gill N."/>
            <person name="Joshi T."/>
            <person name="Libault M."/>
            <person name="Sethuraman A."/>
            <person name="Zhang X.-C."/>
            <person name="Shinozaki K."/>
            <person name="Nguyen H.T."/>
            <person name="Wing R.A."/>
            <person name="Cregan P."/>
            <person name="Specht J."/>
            <person name="Grimwood J."/>
            <person name="Rokhsar D."/>
            <person name="Stacey G."/>
            <person name="Shoemaker R.C."/>
            <person name="Jackson S.A."/>
        </authorList>
    </citation>
    <scope>NUCLEOTIDE SEQUENCE [LARGE SCALE GENOMIC DNA]</scope>
    <source>
        <strain evidence="2">cv. Williams 82</strain>
        <tissue evidence="1">Callus</tissue>
    </source>
</reference>
<dbReference type="EMBL" id="CM000839">
    <property type="protein sequence ID" value="KRH54933.1"/>
    <property type="molecule type" value="Genomic_DNA"/>
</dbReference>
<evidence type="ECO:0000313" key="2">
    <source>
        <dbReference type="EnsemblPlants" id="KRH54933"/>
    </source>
</evidence>
<proteinExistence type="predicted"/>
<accession>K7KWK0</accession>
<evidence type="ECO:0000313" key="1">
    <source>
        <dbReference type="EMBL" id="KRH54933.1"/>
    </source>
</evidence>
<protein>
    <submittedName>
        <fullName evidence="1 2">Uncharacterized protein</fullName>
    </submittedName>
</protein>
<dbReference type="Gramene" id="KRH54933">
    <property type="protein sequence ID" value="KRH54933"/>
    <property type="gene ID" value="GLYMA_06G219700"/>
</dbReference>
<dbReference type="Proteomes" id="UP000008827">
    <property type="component" value="Chromosome 6"/>
</dbReference>
<dbReference type="PaxDb" id="3847-GLYMA06G27651.1"/>